<feature type="transmembrane region" description="Helical" evidence="6">
    <location>
        <begin position="221"/>
        <end position="243"/>
    </location>
</feature>
<evidence type="ECO:0000256" key="1">
    <source>
        <dbReference type="ARBA" id="ARBA00004141"/>
    </source>
</evidence>
<comment type="caution">
    <text evidence="7">The sequence shown here is derived from an EMBL/GenBank/DDBJ whole genome shotgun (WGS) entry which is preliminary data.</text>
</comment>
<dbReference type="Pfam" id="PF02361">
    <property type="entry name" value="CbiQ"/>
    <property type="match status" value="1"/>
</dbReference>
<keyword evidence="5 6" id="KW-0472">Membrane</keyword>
<feature type="transmembrane region" description="Helical" evidence="6">
    <location>
        <begin position="12"/>
        <end position="45"/>
    </location>
</feature>
<evidence type="ECO:0000256" key="5">
    <source>
        <dbReference type="ARBA" id="ARBA00023136"/>
    </source>
</evidence>
<evidence type="ECO:0000256" key="2">
    <source>
        <dbReference type="ARBA" id="ARBA00022475"/>
    </source>
</evidence>
<evidence type="ECO:0000256" key="4">
    <source>
        <dbReference type="ARBA" id="ARBA00022989"/>
    </source>
</evidence>
<comment type="subcellular location">
    <subcellularLocation>
        <location evidence="1">Membrane</location>
        <topology evidence="1">Multi-pass membrane protein</topology>
    </subcellularLocation>
</comment>
<feature type="transmembrane region" description="Helical" evidence="6">
    <location>
        <begin position="81"/>
        <end position="102"/>
    </location>
</feature>
<feature type="transmembrane region" description="Helical" evidence="6">
    <location>
        <begin position="57"/>
        <end position="75"/>
    </location>
</feature>
<keyword evidence="3 6" id="KW-0812">Transmembrane</keyword>
<reference evidence="7 8" key="1">
    <citation type="journal article" date="2020" name="mSystems">
        <title>Defining Genomic and Predicted Metabolic Features of the Acetobacterium Genus.</title>
        <authorList>
            <person name="Ross D.E."/>
            <person name="Marshall C.W."/>
            <person name="Gulliver D."/>
            <person name="May H.D."/>
            <person name="Norman R.S."/>
        </authorList>
    </citation>
    <scope>NUCLEOTIDE SEQUENCE [LARGE SCALE GENOMIC DNA]</scope>
    <source>
        <strain evidence="7 8">DSM 8238</strain>
    </source>
</reference>
<accession>A0ABR6WU48</accession>
<dbReference type="EMBL" id="WJBC01000007">
    <property type="protein sequence ID" value="MBC3804132.1"/>
    <property type="molecule type" value="Genomic_DNA"/>
</dbReference>
<dbReference type="PANTHER" id="PTHR34857">
    <property type="entry name" value="SLL0384 PROTEIN"/>
    <property type="match status" value="1"/>
</dbReference>
<evidence type="ECO:0000313" key="8">
    <source>
        <dbReference type="Proteomes" id="UP000603234"/>
    </source>
</evidence>
<sequence>MINVKELDPRVKLTWCLFLILTALVSQSMVQNGVLLFCIVVIEIMTQKSLQRLKVPAILLLLVGSQILIINLLFGRAGTLLFSWGFLSIYSGFISAAIMGFLRISVISLGAIQFACNTDATDIAQMLIKWHVPYRYAMLVPITARFFPVMVNEYKSICDSHSVRGVPCDTVMEHIKNLPAAMLPLIYRALRISNDASLSIELRGYGRYDTRSFNKPIEMSTFEGIAILLIIIAYISLLLYTVFL</sequence>
<dbReference type="PANTHER" id="PTHR34857:SF2">
    <property type="entry name" value="SLL0384 PROTEIN"/>
    <property type="match status" value="1"/>
</dbReference>
<organism evidence="7 8">
    <name type="scientific">Acetobacterium fimetarium</name>
    <dbReference type="NCBI Taxonomy" id="52691"/>
    <lineage>
        <taxon>Bacteria</taxon>
        <taxon>Bacillati</taxon>
        <taxon>Bacillota</taxon>
        <taxon>Clostridia</taxon>
        <taxon>Eubacteriales</taxon>
        <taxon>Eubacteriaceae</taxon>
        <taxon>Acetobacterium</taxon>
    </lineage>
</organism>
<dbReference type="RefSeq" id="WP_186842017.1">
    <property type="nucleotide sequence ID" value="NZ_WJBC01000007.1"/>
</dbReference>
<name>A0ABR6WU48_9FIRM</name>
<dbReference type="CDD" id="cd16914">
    <property type="entry name" value="EcfT"/>
    <property type="match status" value="1"/>
</dbReference>
<proteinExistence type="predicted"/>
<evidence type="ECO:0000256" key="3">
    <source>
        <dbReference type="ARBA" id="ARBA00022692"/>
    </source>
</evidence>
<evidence type="ECO:0000313" key="7">
    <source>
        <dbReference type="EMBL" id="MBC3804132.1"/>
    </source>
</evidence>
<evidence type="ECO:0000256" key="6">
    <source>
        <dbReference type="SAM" id="Phobius"/>
    </source>
</evidence>
<dbReference type="Proteomes" id="UP000603234">
    <property type="component" value="Unassembled WGS sequence"/>
</dbReference>
<keyword evidence="4 6" id="KW-1133">Transmembrane helix</keyword>
<gene>
    <name evidence="7" type="ORF">GH808_06740</name>
</gene>
<keyword evidence="2" id="KW-1003">Cell membrane</keyword>
<dbReference type="InterPro" id="IPR051611">
    <property type="entry name" value="ECF_transporter_component"/>
</dbReference>
<keyword evidence="8" id="KW-1185">Reference proteome</keyword>
<protein>
    <submittedName>
        <fullName evidence="7">Energy-coupling factor transporter transmembrane protein EcfT</fullName>
    </submittedName>
</protein>
<dbReference type="InterPro" id="IPR003339">
    <property type="entry name" value="ABC/ECF_trnsptr_transmembrane"/>
</dbReference>